<keyword evidence="1" id="KW-0479">Metal-binding</keyword>
<dbReference type="GO" id="GO:0046872">
    <property type="term" value="F:metal ion binding"/>
    <property type="evidence" value="ECO:0007669"/>
    <property type="project" value="UniProtKB-KW"/>
</dbReference>
<dbReference type="InterPro" id="IPR011060">
    <property type="entry name" value="RibuloseP-bd_barrel"/>
</dbReference>
<dbReference type="Pfam" id="PF00834">
    <property type="entry name" value="Ribul_P_3_epim"/>
    <property type="match status" value="1"/>
</dbReference>
<name>A0A1F6BZC9_9BACT</name>
<dbReference type="InterPro" id="IPR000056">
    <property type="entry name" value="Ribul_P_3_epim-like"/>
</dbReference>
<comment type="caution">
    <text evidence="3">The sequence shown here is derived from an EMBL/GenBank/DDBJ whole genome shotgun (WGS) entry which is preliminary data.</text>
</comment>
<protein>
    <recommendedName>
        <fullName evidence="5">Ribulose-phosphate 3-epimerase</fullName>
    </recommendedName>
</protein>
<evidence type="ECO:0000256" key="2">
    <source>
        <dbReference type="ARBA" id="ARBA00023235"/>
    </source>
</evidence>
<dbReference type="GO" id="GO:0016857">
    <property type="term" value="F:racemase and epimerase activity, acting on carbohydrates and derivatives"/>
    <property type="evidence" value="ECO:0007669"/>
    <property type="project" value="InterPro"/>
</dbReference>
<dbReference type="PANTHER" id="PTHR11749">
    <property type="entry name" value="RIBULOSE-5-PHOSPHATE-3-EPIMERASE"/>
    <property type="match status" value="1"/>
</dbReference>
<dbReference type="EMBL" id="MFKO01000002">
    <property type="protein sequence ID" value="OGG41867.1"/>
    <property type="molecule type" value="Genomic_DNA"/>
</dbReference>
<dbReference type="InterPro" id="IPR013785">
    <property type="entry name" value="Aldolase_TIM"/>
</dbReference>
<evidence type="ECO:0008006" key="5">
    <source>
        <dbReference type="Google" id="ProtNLM"/>
    </source>
</evidence>
<reference evidence="3 4" key="1">
    <citation type="journal article" date="2016" name="Nat. Commun.">
        <title>Thousands of microbial genomes shed light on interconnected biogeochemical processes in an aquifer system.</title>
        <authorList>
            <person name="Anantharaman K."/>
            <person name="Brown C.T."/>
            <person name="Hug L.A."/>
            <person name="Sharon I."/>
            <person name="Castelle C.J."/>
            <person name="Probst A.J."/>
            <person name="Thomas B.C."/>
            <person name="Singh A."/>
            <person name="Wilkins M.J."/>
            <person name="Karaoz U."/>
            <person name="Brodie E.L."/>
            <person name="Williams K.H."/>
            <person name="Hubbard S.S."/>
            <person name="Banfield J.F."/>
        </authorList>
    </citation>
    <scope>NUCLEOTIDE SEQUENCE [LARGE SCALE GENOMIC DNA]</scope>
</reference>
<dbReference type="STRING" id="1798475.A2837_01485"/>
<dbReference type="Proteomes" id="UP000176322">
    <property type="component" value="Unassembled WGS sequence"/>
</dbReference>
<proteinExistence type="predicted"/>
<evidence type="ECO:0000313" key="3">
    <source>
        <dbReference type="EMBL" id="OGG41867.1"/>
    </source>
</evidence>
<evidence type="ECO:0000313" key="4">
    <source>
        <dbReference type="Proteomes" id="UP000176322"/>
    </source>
</evidence>
<dbReference type="SUPFAM" id="SSF51366">
    <property type="entry name" value="Ribulose-phoshate binding barrel"/>
    <property type="match status" value="1"/>
</dbReference>
<keyword evidence="2" id="KW-0413">Isomerase</keyword>
<dbReference type="GO" id="GO:0005975">
    <property type="term" value="P:carbohydrate metabolic process"/>
    <property type="evidence" value="ECO:0007669"/>
    <property type="project" value="InterPro"/>
</dbReference>
<evidence type="ECO:0000256" key="1">
    <source>
        <dbReference type="ARBA" id="ARBA00022723"/>
    </source>
</evidence>
<dbReference type="Gene3D" id="3.20.20.70">
    <property type="entry name" value="Aldolase class I"/>
    <property type="match status" value="1"/>
</dbReference>
<gene>
    <name evidence="3" type="ORF">A2837_01485</name>
</gene>
<accession>A0A1F6BZC9</accession>
<dbReference type="AlphaFoldDB" id="A0A1F6BZC9"/>
<sequence>MIVPAIIPKSLDDLKTKLTLLSFAPSVQIDVVDGEFVENISWPYEPKGAVTEAVPFLSNRQIEVDLMVKDQQKAAKEWQTAGAKRIVFHIEGLLDDTTSSSMLTKKNDSVLFGLAINNDTPIEKLDQFADQIDFVQMMGIATIGKQGEPFDERVLSRIAAVHSKYPNLPIGVDGAVSQTNLLSLKTAGATRFVAGSSILNADDPQAAYEQLLKITAD</sequence>
<organism evidence="3 4">
    <name type="scientific">Candidatus Kaiserbacteria bacterium RIFCSPHIGHO2_01_FULL_46_22</name>
    <dbReference type="NCBI Taxonomy" id="1798475"/>
    <lineage>
        <taxon>Bacteria</taxon>
        <taxon>Candidatus Kaiseribacteriota</taxon>
    </lineage>
</organism>